<feature type="transmembrane region" description="Helical" evidence="6">
    <location>
        <begin position="178"/>
        <end position="201"/>
    </location>
</feature>
<comment type="caution">
    <text evidence="8">The sequence shown here is derived from an EMBL/GenBank/DDBJ whole genome shotgun (WGS) entry which is preliminary data.</text>
</comment>
<feature type="transmembrane region" description="Helical" evidence="6">
    <location>
        <begin position="98"/>
        <end position="118"/>
    </location>
</feature>
<reference evidence="8" key="1">
    <citation type="journal article" date="2020" name="Stud. Mycol.">
        <title>101 Dothideomycetes genomes: a test case for predicting lifestyles and emergence of pathogens.</title>
        <authorList>
            <person name="Haridas S."/>
            <person name="Albert R."/>
            <person name="Binder M."/>
            <person name="Bloem J."/>
            <person name="Labutti K."/>
            <person name="Salamov A."/>
            <person name="Andreopoulos B."/>
            <person name="Baker S."/>
            <person name="Barry K."/>
            <person name="Bills G."/>
            <person name="Bluhm B."/>
            <person name="Cannon C."/>
            <person name="Castanera R."/>
            <person name="Culley D."/>
            <person name="Daum C."/>
            <person name="Ezra D."/>
            <person name="Gonzalez J."/>
            <person name="Henrissat B."/>
            <person name="Kuo A."/>
            <person name="Liang C."/>
            <person name="Lipzen A."/>
            <person name="Lutzoni F."/>
            <person name="Magnuson J."/>
            <person name="Mondo S."/>
            <person name="Nolan M."/>
            <person name="Ohm R."/>
            <person name="Pangilinan J."/>
            <person name="Park H.-J."/>
            <person name="Ramirez L."/>
            <person name="Alfaro M."/>
            <person name="Sun H."/>
            <person name="Tritt A."/>
            <person name="Yoshinaga Y."/>
            <person name="Zwiers L.-H."/>
            <person name="Turgeon B."/>
            <person name="Goodwin S."/>
            <person name="Spatafora J."/>
            <person name="Crous P."/>
            <person name="Grigoriev I."/>
        </authorList>
    </citation>
    <scope>NUCLEOTIDE SEQUENCE</scope>
    <source>
        <strain evidence="8">CBS 260.36</strain>
    </source>
</reference>
<keyword evidence="3 6" id="KW-1133">Transmembrane helix</keyword>
<feature type="transmembrane region" description="Helical" evidence="6">
    <location>
        <begin position="53"/>
        <end position="78"/>
    </location>
</feature>
<comment type="similarity">
    <text evidence="5">Belongs to the SAT4 family.</text>
</comment>
<evidence type="ECO:0000256" key="6">
    <source>
        <dbReference type="SAM" id="Phobius"/>
    </source>
</evidence>
<keyword evidence="9" id="KW-1185">Reference proteome</keyword>
<keyword evidence="4 6" id="KW-0472">Membrane</keyword>
<evidence type="ECO:0000313" key="8">
    <source>
        <dbReference type="EMBL" id="KAF2152863.1"/>
    </source>
</evidence>
<dbReference type="InterPro" id="IPR049326">
    <property type="entry name" value="Rhodopsin_dom_fungi"/>
</dbReference>
<keyword evidence="2 6" id="KW-0812">Transmembrane</keyword>
<gene>
    <name evidence="8" type="ORF">K461DRAFT_267547</name>
</gene>
<evidence type="ECO:0000256" key="3">
    <source>
        <dbReference type="ARBA" id="ARBA00022989"/>
    </source>
</evidence>
<dbReference type="PANTHER" id="PTHR33048:SF47">
    <property type="entry name" value="INTEGRAL MEMBRANE PROTEIN-RELATED"/>
    <property type="match status" value="1"/>
</dbReference>
<evidence type="ECO:0000256" key="5">
    <source>
        <dbReference type="ARBA" id="ARBA00038359"/>
    </source>
</evidence>
<comment type="subcellular location">
    <subcellularLocation>
        <location evidence="1">Membrane</location>
        <topology evidence="1">Multi-pass membrane protein</topology>
    </subcellularLocation>
</comment>
<feature type="transmembrane region" description="Helical" evidence="6">
    <location>
        <begin position="130"/>
        <end position="148"/>
    </location>
</feature>
<sequence>MSSDPTTVSTESLLHSIHELQVTGIAFLTLTILSVAVRMFVRIKMIKKFGPEDWAMVATFMVTVAHIIVSITNCQLAIDIIKGDVSKYPLYNNLFRAAGATYVATLIFLKISLCFFFLHIFSHKRGFRIAIWGIMILSTILGVIYLPLGSFTCAQFKVFPGIVNTCAKGIQRSASVTFIMFSITNIVGDFVLAGLGCSALWGSKLPTPTKVLAVLLLLLGSCGGIASTIRLAIFLTPANLATYTQQTLALIRWILIELSFSVIAANLAMVRPLVHSLLVKMGFVTTTTGTTYGTAPRMTTGRAGTRNTDIEDLNDADVGPGGSKTGMTTIVVSET</sequence>
<feature type="domain" description="Rhodopsin" evidence="7">
    <location>
        <begin position="37"/>
        <end position="275"/>
    </location>
</feature>
<dbReference type="PANTHER" id="PTHR33048">
    <property type="entry name" value="PTH11-LIKE INTEGRAL MEMBRANE PROTEIN (AFU_ORTHOLOGUE AFUA_5G11245)"/>
    <property type="match status" value="1"/>
</dbReference>
<organism evidence="8 9">
    <name type="scientific">Myriangium duriaei CBS 260.36</name>
    <dbReference type="NCBI Taxonomy" id="1168546"/>
    <lineage>
        <taxon>Eukaryota</taxon>
        <taxon>Fungi</taxon>
        <taxon>Dikarya</taxon>
        <taxon>Ascomycota</taxon>
        <taxon>Pezizomycotina</taxon>
        <taxon>Dothideomycetes</taxon>
        <taxon>Dothideomycetidae</taxon>
        <taxon>Myriangiales</taxon>
        <taxon>Myriangiaceae</taxon>
        <taxon>Myriangium</taxon>
    </lineage>
</organism>
<feature type="transmembrane region" description="Helical" evidence="6">
    <location>
        <begin position="250"/>
        <end position="270"/>
    </location>
</feature>
<dbReference type="Proteomes" id="UP000799439">
    <property type="component" value="Unassembled WGS sequence"/>
</dbReference>
<evidence type="ECO:0000256" key="1">
    <source>
        <dbReference type="ARBA" id="ARBA00004141"/>
    </source>
</evidence>
<evidence type="ECO:0000259" key="7">
    <source>
        <dbReference type="Pfam" id="PF20684"/>
    </source>
</evidence>
<protein>
    <recommendedName>
        <fullName evidence="7">Rhodopsin domain-containing protein</fullName>
    </recommendedName>
</protein>
<evidence type="ECO:0000256" key="4">
    <source>
        <dbReference type="ARBA" id="ARBA00023136"/>
    </source>
</evidence>
<accession>A0A9P4MH69</accession>
<feature type="transmembrane region" description="Helical" evidence="6">
    <location>
        <begin position="20"/>
        <end position="41"/>
    </location>
</feature>
<dbReference type="OrthoDB" id="3923077at2759"/>
<dbReference type="Pfam" id="PF20684">
    <property type="entry name" value="Fung_rhodopsin"/>
    <property type="match status" value="1"/>
</dbReference>
<name>A0A9P4MH69_9PEZI</name>
<dbReference type="EMBL" id="ML996085">
    <property type="protein sequence ID" value="KAF2152863.1"/>
    <property type="molecule type" value="Genomic_DNA"/>
</dbReference>
<feature type="transmembrane region" description="Helical" evidence="6">
    <location>
        <begin position="213"/>
        <end position="238"/>
    </location>
</feature>
<dbReference type="InterPro" id="IPR052337">
    <property type="entry name" value="SAT4-like"/>
</dbReference>
<evidence type="ECO:0000313" key="9">
    <source>
        <dbReference type="Proteomes" id="UP000799439"/>
    </source>
</evidence>
<proteinExistence type="inferred from homology"/>
<dbReference type="GO" id="GO:0016020">
    <property type="term" value="C:membrane"/>
    <property type="evidence" value="ECO:0007669"/>
    <property type="project" value="UniProtKB-SubCell"/>
</dbReference>
<evidence type="ECO:0000256" key="2">
    <source>
        <dbReference type="ARBA" id="ARBA00022692"/>
    </source>
</evidence>
<dbReference type="AlphaFoldDB" id="A0A9P4MH69"/>